<name>K5CRT6_9BACE</name>
<evidence type="ECO:0000313" key="3">
    <source>
        <dbReference type="Proteomes" id="UP000007995"/>
    </source>
</evidence>
<dbReference type="Gene3D" id="3.20.20.80">
    <property type="entry name" value="Glycosidases"/>
    <property type="match status" value="1"/>
</dbReference>
<dbReference type="GO" id="GO:0004553">
    <property type="term" value="F:hydrolase activity, hydrolyzing O-glycosyl compounds"/>
    <property type="evidence" value="ECO:0007669"/>
    <property type="project" value="InterPro"/>
</dbReference>
<dbReference type="HOGENOM" id="CLU_027259_0_0_10"/>
<organism evidence="2 3">
    <name type="scientific">Bacteroides finegoldii CL09T03C10</name>
    <dbReference type="NCBI Taxonomy" id="997888"/>
    <lineage>
        <taxon>Bacteria</taxon>
        <taxon>Pseudomonadati</taxon>
        <taxon>Bacteroidota</taxon>
        <taxon>Bacteroidia</taxon>
        <taxon>Bacteroidales</taxon>
        <taxon>Bacteroidaceae</taxon>
        <taxon>Bacteroides</taxon>
    </lineage>
</organism>
<sequence>MIYITKGWLISAMIIGAGLFSACEDGLELGKTADESHYQGIYENTLTLSDVRTNTQSILVDLYKNEEHSTYTTDIRIELKKVLSKDASIKVSVDADYLAVYNAEHDTDFELYPGVVTLEGDGVVAIDAGLKSAKVGLSIARGEVEDMIEKDKTYLLPLSISEQNTGLETNETNSHCVYLITDKSGVNDCDKSENHSIKGFLFFEVNDVNPLNAFSFELENGKLLWDVVVLFAANINYDKVEGRPYLYFNPNVRYLLDNNEKFIQPLRQRGIKVLLGILGNHDVAGVAQLSDVAARDFARELAEICRIYKLDGVNFDDEYSKDPDLSNPVFVERSTKAAARLCYETKRCMPEKMVAVYAYGKMYGESYVDNTHHAREWMDVVVPDYPDTENGVFNNILPGLSLTHYAGISMEFNDGRGPNLNSYFAKQLKNNGYGWFMGFAANPLYYTKAKTNDKGEVVAQPIWDRLANVTDLYGLGLKAPAIYYEKNDPTPYPYGMLGN</sequence>
<dbReference type="Proteomes" id="UP000007995">
    <property type="component" value="Unassembled WGS sequence"/>
</dbReference>
<dbReference type="EMBL" id="AGXW01000002">
    <property type="protein sequence ID" value="EKJ92125.1"/>
    <property type="molecule type" value="Genomic_DNA"/>
</dbReference>
<dbReference type="SUPFAM" id="SSF51445">
    <property type="entry name" value="(Trans)glycosidases"/>
    <property type="match status" value="1"/>
</dbReference>
<feature type="domain" description="BT-3987-like N-terminal" evidence="1">
    <location>
        <begin position="52"/>
        <end position="164"/>
    </location>
</feature>
<dbReference type="GO" id="GO:0005975">
    <property type="term" value="P:carbohydrate metabolic process"/>
    <property type="evidence" value="ECO:0007669"/>
    <property type="project" value="InterPro"/>
</dbReference>
<dbReference type="InterPro" id="IPR001579">
    <property type="entry name" value="Glyco_hydro_18_chit_AS"/>
</dbReference>
<dbReference type="InterPro" id="IPR013728">
    <property type="entry name" value="BT_3987-like_N"/>
</dbReference>
<evidence type="ECO:0000313" key="2">
    <source>
        <dbReference type="EMBL" id="EKJ92125.1"/>
    </source>
</evidence>
<dbReference type="Pfam" id="PF08522">
    <property type="entry name" value="BT_3987-like_N"/>
    <property type="match status" value="1"/>
</dbReference>
<proteinExistence type="predicted"/>
<comment type="caution">
    <text evidence="2">The sequence shown here is derived from an EMBL/GenBank/DDBJ whole genome shotgun (WGS) entry which is preliminary data.</text>
</comment>
<evidence type="ECO:0000259" key="1">
    <source>
        <dbReference type="Pfam" id="PF08522"/>
    </source>
</evidence>
<dbReference type="InterPro" id="IPR017853">
    <property type="entry name" value="GH"/>
</dbReference>
<dbReference type="AlphaFoldDB" id="K5CRT6"/>
<reference evidence="2 3" key="1">
    <citation type="submission" date="2012-02" db="EMBL/GenBank/DDBJ databases">
        <title>The Genome Sequence of Bacteroides finegoldii CL09T03C10.</title>
        <authorList>
            <consortium name="The Broad Institute Genome Sequencing Platform"/>
            <person name="Earl A."/>
            <person name="Ward D."/>
            <person name="Feldgarden M."/>
            <person name="Gevers D."/>
            <person name="Zitomersky N.L."/>
            <person name="Coyne M.J."/>
            <person name="Comstock L.E."/>
            <person name="Young S.K."/>
            <person name="Zeng Q."/>
            <person name="Gargeya S."/>
            <person name="Fitzgerald M."/>
            <person name="Haas B."/>
            <person name="Abouelleil A."/>
            <person name="Alvarado L."/>
            <person name="Arachchi H.M."/>
            <person name="Berlin A."/>
            <person name="Chapman S.B."/>
            <person name="Gearin G."/>
            <person name="Goldberg J."/>
            <person name="Griggs A."/>
            <person name="Gujja S."/>
            <person name="Hansen M."/>
            <person name="Heiman D."/>
            <person name="Howarth C."/>
            <person name="Larimer J."/>
            <person name="Lui A."/>
            <person name="MacDonald P.J.P."/>
            <person name="McCowen C."/>
            <person name="Montmayeur A."/>
            <person name="Murphy C."/>
            <person name="Neiman D."/>
            <person name="Pearson M."/>
            <person name="Priest M."/>
            <person name="Roberts A."/>
            <person name="Saif S."/>
            <person name="Shea T."/>
            <person name="Sisk P."/>
            <person name="Stolte C."/>
            <person name="Sykes S."/>
            <person name="Wortman J."/>
            <person name="Nusbaum C."/>
            <person name="Birren B."/>
        </authorList>
    </citation>
    <scope>NUCLEOTIDE SEQUENCE [LARGE SCALE GENOMIC DNA]</scope>
    <source>
        <strain evidence="2 3">CL09T03C10</strain>
    </source>
</reference>
<accession>K5CRT6</accession>
<dbReference type="PROSITE" id="PS01095">
    <property type="entry name" value="GH18_1"/>
    <property type="match status" value="1"/>
</dbReference>
<gene>
    <name evidence="2" type="ORF">HMPREF1057_00960</name>
</gene>
<dbReference type="Gene3D" id="2.60.40.1740">
    <property type="entry name" value="hypothetical protein (bacova_03559)"/>
    <property type="match status" value="1"/>
</dbReference>
<dbReference type="PROSITE" id="PS51257">
    <property type="entry name" value="PROKAR_LIPOPROTEIN"/>
    <property type="match status" value="1"/>
</dbReference>
<protein>
    <recommendedName>
        <fullName evidence="1">BT-3987-like N-terminal domain-containing protein</fullName>
    </recommendedName>
</protein>